<gene>
    <name evidence="10" type="ORF">G3M48_006464</name>
</gene>
<proteinExistence type="predicted"/>
<comment type="subcellular location">
    <subcellularLocation>
        <location evidence="1">Membrane</location>
        <topology evidence="1">Multi-pass membrane protein</topology>
    </subcellularLocation>
</comment>
<keyword evidence="5" id="KW-0325">Glycoprotein</keyword>
<dbReference type="CDD" id="cd17323">
    <property type="entry name" value="MFS_Tpo1_MDR_like"/>
    <property type="match status" value="1"/>
</dbReference>
<comment type="caution">
    <text evidence="10">The sequence shown here is derived from an EMBL/GenBank/DDBJ whole genome shotgun (WGS) entry which is preliminary data.</text>
</comment>
<evidence type="ECO:0000256" key="4">
    <source>
        <dbReference type="ARBA" id="ARBA00023136"/>
    </source>
</evidence>
<feature type="transmembrane region" description="Helical" evidence="7">
    <location>
        <begin position="568"/>
        <end position="589"/>
    </location>
</feature>
<keyword evidence="3 7" id="KW-1133">Transmembrane helix</keyword>
<reference evidence="10 11" key="1">
    <citation type="submission" date="2020-02" db="EMBL/GenBank/DDBJ databases">
        <title>Comparative genomics of the hypocrealean fungal genus Beauvera.</title>
        <authorList>
            <person name="Showalter D.N."/>
            <person name="Bushley K.E."/>
            <person name="Rehner S.A."/>
        </authorList>
    </citation>
    <scope>NUCLEOTIDE SEQUENCE [LARGE SCALE GENOMIC DNA]</scope>
    <source>
        <strain evidence="10 11">ARSEF4384</strain>
    </source>
</reference>
<feature type="signal peptide" evidence="8">
    <location>
        <begin position="1"/>
        <end position="32"/>
    </location>
</feature>
<feature type="transmembrane region" description="Helical" evidence="7">
    <location>
        <begin position="475"/>
        <end position="492"/>
    </location>
</feature>
<evidence type="ECO:0000313" key="10">
    <source>
        <dbReference type="EMBL" id="KAK8149580.1"/>
    </source>
</evidence>
<evidence type="ECO:0000256" key="6">
    <source>
        <dbReference type="SAM" id="MobiDB-lite"/>
    </source>
</evidence>
<dbReference type="AlphaFoldDB" id="A0AAW0S5P1"/>
<feature type="compositionally biased region" description="Polar residues" evidence="6">
    <location>
        <begin position="363"/>
        <end position="372"/>
    </location>
</feature>
<protein>
    <recommendedName>
        <fullName evidence="9">Major facilitator superfamily (MFS) profile domain-containing protein</fullName>
    </recommendedName>
</protein>
<evidence type="ECO:0000256" key="5">
    <source>
        <dbReference type="ARBA" id="ARBA00023180"/>
    </source>
</evidence>
<feature type="transmembrane region" description="Helical" evidence="7">
    <location>
        <begin position="444"/>
        <end position="463"/>
    </location>
</feature>
<evidence type="ECO:0000256" key="7">
    <source>
        <dbReference type="SAM" id="Phobius"/>
    </source>
</evidence>
<evidence type="ECO:0000256" key="1">
    <source>
        <dbReference type="ARBA" id="ARBA00004141"/>
    </source>
</evidence>
<feature type="transmembrane region" description="Helical" evidence="7">
    <location>
        <begin position="720"/>
        <end position="739"/>
    </location>
</feature>
<sequence>MSLIPMLSCFNKTSRMNQLKLLLVLCIDFVLATDRPNETLWQVKAGEPQTVFQFGRLIEIENAVVREDGKLLITTPSPSAQLWQLDPRAANGSAKLVTTLDSPSALGVLEIRPDVFAVTTGKVVAGPSGVPGSFSLHLLKISGCGDAQMLKRIPVPDAKFLNKLAHLQPGSDTVLASDSQRARVYAINTTSGEVEVVLEDKETMEADADVFPVGINGLQRMGPHLYFVNSSKGLLNRVSLLPNGTAAGPYHTVANFSETVKLPDDFAILPSGEAFIAGSNQILNVQLDGSFKTILGDRTSKLIAGATSARIQSSTYNDVLYVTTSGHLSSPATEHYIEPGKVGNVEKAEDPAASAPAEHANSPDDTATSSPQREPPKEAQANPKEYLVKFGPGDLDNPQNFGVAKKSFLLFQMSLLAFVGSLGSSIITPAQSEIAEYTNTSHEVAVLAMALFVLGFAFGPLLWGPVSEVYGRKLSMLPAVFVLGLFSIGTATSQTAASIYVTRFFGGVFGSAPISNVSAALGDFYSPLHRGIAMTFLAMCVVGGPAVAPVVGAAIMVNPDLGWRWTEYIEAILAFASVALSACCLPETYPPVLLKRKAQQLRKTTGDSRWWHPQEKEKINVSNILVKYVSRPIRMFLTEPTLAFVAIYASFVYGLLFLTLEVFPIVFLEQRKYGTVVSTLPFLAIIVGVVCAILINLANQPIYIKAMKKNNGKPVPEARLPPIVIGSILFTTGIFWFGWTADPRYHWVLPTVAAGLIGAGFNIVFQQCLNFLVDTYGLYSASALAANTFLRSILACALPLAARPMFHNMGVGPAASVLGGISCLALPMPFVFIKYGALMRSKSKFAPVRK</sequence>
<dbReference type="Gene3D" id="1.20.1250.20">
    <property type="entry name" value="MFS general substrate transporter like domains"/>
    <property type="match status" value="1"/>
</dbReference>
<evidence type="ECO:0000256" key="3">
    <source>
        <dbReference type="ARBA" id="ARBA00022989"/>
    </source>
</evidence>
<dbReference type="GO" id="GO:0022857">
    <property type="term" value="F:transmembrane transporter activity"/>
    <property type="evidence" value="ECO:0007669"/>
    <property type="project" value="InterPro"/>
</dbReference>
<feature type="transmembrane region" description="Helical" evidence="7">
    <location>
        <begin position="679"/>
        <end position="699"/>
    </location>
</feature>
<dbReference type="PANTHER" id="PTHR23502">
    <property type="entry name" value="MAJOR FACILITATOR SUPERFAMILY"/>
    <property type="match status" value="1"/>
</dbReference>
<feature type="chain" id="PRO_5043743570" description="Major facilitator superfamily (MFS) profile domain-containing protein" evidence="8">
    <location>
        <begin position="33"/>
        <end position="850"/>
    </location>
</feature>
<dbReference type="Gene3D" id="2.120.10.30">
    <property type="entry name" value="TolB, C-terminal domain"/>
    <property type="match status" value="1"/>
</dbReference>
<dbReference type="InterPro" id="IPR011701">
    <property type="entry name" value="MFS"/>
</dbReference>
<organism evidence="10 11">
    <name type="scientific">Beauveria asiatica</name>
    <dbReference type="NCBI Taxonomy" id="1069075"/>
    <lineage>
        <taxon>Eukaryota</taxon>
        <taxon>Fungi</taxon>
        <taxon>Dikarya</taxon>
        <taxon>Ascomycota</taxon>
        <taxon>Pezizomycotina</taxon>
        <taxon>Sordariomycetes</taxon>
        <taxon>Hypocreomycetidae</taxon>
        <taxon>Hypocreales</taxon>
        <taxon>Cordycipitaceae</taxon>
        <taxon>Beauveria</taxon>
    </lineage>
</organism>
<feature type="transmembrane region" description="Helical" evidence="7">
    <location>
        <begin position="641"/>
        <end position="667"/>
    </location>
</feature>
<dbReference type="InterPro" id="IPR011042">
    <property type="entry name" value="6-blade_b-propeller_TolB-like"/>
</dbReference>
<evidence type="ECO:0000256" key="2">
    <source>
        <dbReference type="ARBA" id="ARBA00022692"/>
    </source>
</evidence>
<feature type="transmembrane region" description="Helical" evidence="7">
    <location>
        <begin position="745"/>
        <end position="765"/>
    </location>
</feature>
<evidence type="ECO:0000313" key="11">
    <source>
        <dbReference type="Proteomes" id="UP001397290"/>
    </source>
</evidence>
<keyword evidence="11" id="KW-1185">Reference proteome</keyword>
<keyword evidence="4 7" id="KW-0472">Membrane</keyword>
<keyword evidence="2 7" id="KW-0812">Transmembrane</keyword>
<dbReference type="Proteomes" id="UP001397290">
    <property type="component" value="Unassembled WGS sequence"/>
</dbReference>
<feature type="transmembrane region" description="Helical" evidence="7">
    <location>
        <begin position="777"/>
        <end position="802"/>
    </location>
</feature>
<dbReference type="SUPFAM" id="SSF63829">
    <property type="entry name" value="Calcium-dependent phosphotriesterase"/>
    <property type="match status" value="1"/>
</dbReference>
<accession>A0AAW0S5P1</accession>
<evidence type="ECO:0000259" key="9">
    <source>
        <dbReference type="PROSITE" id="PS50850"/>
    </source>
</evidence>
<feature type="domain" description="Major facilitator superfamily (MFS) profile" evidence="9">
    <location>
        <begin position="409"/>
        <end position="850"/>
    </location>
</feature>
<dbReference type="FunFam" id="1.20.1250.20:FF:000011">
    <property type="entry name" value="MFS multidrug transporter, putative"/>
    <property type="match status" value="1"/>
</dbReference>
<evidence type="ECO:0000256" key="8">
    <source>
        <dbReference type="SAM" id="SignalP"/>
    </source>
</evidence>
<feature type="region of interest" description="Disordered" evidence="6">
    <location>
        <begin position="348"/>
        <end position="381"/>
    </location>
</feature>
<dbReference type="InterPro" id="IPR020846">
    <property type="entry name" value="MFS_dom"/>
</dbReference>
<name>A0AAW0S5P1_9HYPO</name>
<dbReference type="Pfam" id="PF07690">
    <property type="entry name" value="MFS_1"/>
    <property type="match status" value="1"/>
</dbReference>
<dbReference type="SUPFAM" id="SSF103473">
    <property type="entry name" value="MFS general substrate transporter"/>
    <property type="match status" value="1"/>
</dbReference>
<keyword evidence="8" id="KW-0732">Signal</keyword>
<dbReference type="PROSITE" id="PS50850">
    <property type="entry name" value="MFS"/>
    <property type="match status" value="1"/>
</dbReference>
<dbReference type="InterPro" id="IPR036259">
    <property type="entry name" value="MFS_trans_sf"/>
</dbReference>
<dbReference type="GO" id="GO:0005886">
    <property type="term" value="C:plasma membrane"/>
    <property type="evidence" value="ECO:0007669"/>
    <property type="project" value="TreeGrafter"/>
</dbReference>
<feature type="transmembrane region" description="Helical" evidence="7">
    <location>
        <begin position="814"/>
        <end position="833"/>
    </location>
</feature>
<dbReference type="PANTHER" id="PTHR23502:SF49">
    <property type="entry name" value="MAJOR FACILITATOR SUPERFAMILY (MFS) PROFILE DOMAIN-CONTAINING PROTEIN"/>
    <property type="match status" value="1"/>
</dbReference>
<feature type="transmembrane region" description="Helical" evidence="7">
    <location>
        <begin position="532"/>
        <end position="556"/>
    </location>
</feature>
<dbReference type="EMBL" id="JAAHCF010000044">
    <property type="protein sequence ID" value="KAK8149580.1"/>
    <property type="molecule type" value="Genomic_DNA"/>
</dbReference>